<sequence>MSHSIGTKGTAVILGASGAVGKSLLPLLVSETSPYSRVYSFARRAHPSPPAPAPGVHFEEIMIDFAALYEGNRAEQDKFDSLSHSFDSIYIAMGTTRAAAGSTQAFEKIDRGYVLTAAKALSKQGSGATLVYCSSRSSSSSSWVPYLKSKGLTEEGLAGLYSNTVIMRPGFLKNAGRPESRIFELFLEPLLGAVSALTDSWQASVSDVAKAMVAAAQKGPETLKAQRTGEVPGNSFRLQSGASRKGLAIVQNPGVLALARDQPAKA</sequence>
<dbReference type="EMBL" id="AWNI01000017">
    <property type="protein sequence ID" value="ETS61321.1"/>
    <property type="molecule type" value="Genomic_DNA"/>
</dbReference>
<dbReference type="InterPro" id="IPR036291">
    <property type="entry name" value="NAD(P)-bd_dom_sf"/>
</dbReference>
<evidence type="ECO:0000313" key="7">
    <source>
        <dbReference type="Proteomes" id="UP000019462"/>
    </source>
</evidence>
<comment type="subcellular location">
    <subcellularLocation>
        <location evidence="1">Mitochondrion outer membrane</location>
        <topology evidence="1">Peripheral membrane protein</topology>
    </subcellularLocation>
</comment>
<keyword evidence="7" id="KW-1185">Reference proteome</keyword>
<keyword evidence="3" id="KW-0496">Mitochondrion</keyword>
<name>W3VKP8_MOEAP</name>
<accession>W3VKP8</accession>
<evidence type="ECO:0000256" key="4">
    <source>
        <dbReference type="ARBA" id="ARBA00023136"/>
    </source>
</evidence>
<evidence type="ECO:0000259" key="5">
    <source>
        <dbReference type="Pfam" id="PF01370"/>
    </source>
</evidence>
<dbReference type="AlphaFoldDB" id="W3VKP8"/>
<evidence type="ECO:0000256" key="2">
    <source>
        <dbReference type="ARBA" id="ARBA00006617"/>
    </source>
</evidence>
<dbReference type="InterPro" id="IPR001509">
    <property type="entry name" value="Epimerase_deHydtase"/>
</dbReference>
<dbReference type="Pfam" id="PF01370">
    <property type="entry name" value="Epimerase"/>
    <property type="match status" value="1"/>
</dbReference>
<evidence type="ECO:0000256" key="3">
    <source>
        <dbReference type="ARBA" id="ARBA00023128"/>
    </source>
</evidence>
<evidence type="ECO:0000313" key="6">
    <source>
        <dbReference type="EMBL" id="ETS61321.1"/>
    </source>
</evidence>
<keyword evidence="4" id="KW-0472">Membrane</keyword>
<comment type="caution">
    <text evidence="6">The sequence shown here is derived from an EMBL/GenBank/DDBJ whole genome shotgun (WGS) entry which is preliminary data.</text>
</comment>
<organism evidence="6 7">
    <name type="scientific">Moesziomyces aphidis</name>
    <name type="common">Pseudozyma aphidis</name>
    <dbReference type="NCBI Taxonomy" id="84754"/>
    <lineage>
        <taxon>Eukaryota</taxon>
        <taxon>Fungi</taxon>
        <taxon>Dikarya</taxon>
        <taxon>Basidiomycota</taxon>
        <taxon>Ustilaginomycotina</taxon>
        <taxon>Ustilaginomycetes</taxon>
        <taxon>Ustilaginales</taxon>
        <taxon>Ustilaginaceae</taxon>
        <taxon>Moesziomyces</taxon>
    </lineage>
</organism>
<dbReference type="PANTHER" id="PTHR14097:SF7">
    <property type="entry name" value="OXIDOREDUCTASE HTATIP2"/>
    <property type="match status" value="1"/>
</dbReference>
<evidence type="ECO:0000256" key="1">
    <source>
        <dbReference type="ARBA" id="ARBA00004450"/>
    </source>
</evidence>
<dbReference type="HOGENOM" id="CLU_071330_3_1_1"/>
<dbReference type="GO" id="GO:0051170">
    <property type="term" value="P:import into nucleus"/>
    <property type="evidence" value="ECO:0007669"/>
    <property type="project" value="TreeGrafter"/>
</dbReference>
<feature type="domain" description="NAD-dependent epimerase/dehydratase" evidence="5">
    <location>
        <begin position="12"/>
        <end position="136"/>
    </location>
</feature>
<proteinExistence type="inferred from homology"/>
<comment type="similarity">
    <text evidence="2">Belongs to the FMP52 family.</text>
</comment>
<dbReference type="OrthoDB" id="430436at2759"/>
<dbReference type="PANTHER" id="PTHR14097">
    <property type="entry name" value="OXIDOREDUCTASE HTATIP2"/>
    <property type="match status" value="1"/>
</dbReference>
<dbReference type="Proteomes" id="UP000019462">
    <property type="component" value="Unassembled WGS sequence"/>
</dbReference>
<dbReference type="SUPFAM" id="SSF51735">
    <property type="entry name" value="NAD(P)-binding Rossmann-fold domains"/>
    <property type="match status" value="1"/>
</dbReference>
<dbReference type="GO" id="GO:0005741">
    <property type="term" value="C:mitochondrial outer membrane"/>
    <property type="evidence" value="ECO:0007669"/>
    <property type="project" value="UniProtKB-SubCell"/>
</dbReference>
<reference evidence="6 7" key="1">
    <citation type="journal article" date="2014" name="Genome Announc.">
        <title>Genome sequence of the basidiomycetous fungus Pseudozyma aphidis DSM70725, an efficient producer of biosurfactant mannosylerythritol lipids.</title>
        <authorList>
            <person name="Lorenz S."/>
            <person name="Guenther M."/>
            <person name="Grumaz C."/>
            <person name="Rupp S."/>
            <person name="Zibek S."/>
            <person name="Sohn K."/>
        </authorList>
    </citation>
    <scope>NUCLEOTIDE SEQUENCE [LARGE SCALE GENOMIC DNA]</scope>
    <source>
        <strain evidence="7">ATCC 32657 / CBS 517.83 / DSM 70725 / JCM 10318 / NBRC 10182 / NRRL Y-7954 / St-0401</strain>
    </source>
</reference>
<gene>
    <name evidence="6" type="ORF">PaG_04531</name>
</gene>
<protein>
    <recommendedName>
        <fullName evidence="5">NAD-dependent epimerase/dehydratase domain-containing protein</fullName>
    </recommendedName>
</protein>
<dbReference type="Gene3D" id="3.40.50.720">
    <property type="entry name" value="NAD(P)-binding Rossmann-like Domain"/>
    <property type="match status" value="1"/>
</dbReference>